<dbReference type="Proteomes" id="UP000029665">
    <property type="component" value="Unassembled WGS sequence"/>
</dbReference>
<dbReference type="EMBL" id="CCBP010000109">
    <property type="protein sequence ID" value="CDO72023.1"/>
    <property type="molecule type" value="Genomic_DNA"/>
</dbReference>
<dbReference type="AlphaFoldDB" id="A0A060SHW0"/>
<comment type="caution">
    <text evidence="2">The sequence shown here is derived from an EMBL/GenBank/DDBJ whole genome shotgun (WGS) entry which is preliminary data.</text>
</comment>
<evidence type="ECO:0000313" key="2">
    <source>
        <dbReference type="EMBL" id="CDO72023.1"/>
    </source>
</evidence>
<reference evidence="2" key="1">
    <citation type="submission" date="2014-01" db="EMBL/GenBank/DDBJ databases">
        <title>The genome of the white-rot fungus Pycnoporus cinnabarinus: a basidiomycete model with a versatile arsenal for lignocellulosic biomass breakdown.</title>
        <authorList>
            <person name="Levasseur A."/>
            <person name="Lomascolo A."/>
            <person name="Ruiz-Duenas F.J."/>
            <person name="Uzan E."/>
            <person name="Piumi F."/>
            <person name="Kues U."/>
            <person name="Ram A.F.J."/>
            <person name="Murat C."/>
            <person name="Haon M."/>
            <person name="Benoit I."/>
            <person name="Arfi Y."/>
            <person name="Chevret D."/>
            <person name="Drula E."/>
            <person name="Kwon M.J."/>
            <person name="Gouret P."/>
            <person name="Lesage-Meessen L."/>
            <person name="Lombard V."/>
            <person name="Mariette J."/>
            <person name="Noirot C."/>
            <person name="Park J."/>
            <person name="Patyshakuliyeva A."/>
            <person name="Wieneger R.A.B."/>
            <person name="Wosten H.A.B."/>
            <person name="Martin F."/>
            <person name="Coutinho P.M."/>
            <person name="de Vries R."/>
            <person name="Martinez A.T."/>
            <person name="Klopp C."/>
            <person name="Pontarotti P."/>
            <person name="Henrissat B."/>
            <person name="Record E."/>
        </authorList>
    </citation>
    <scope>NUCLEOTIDE SEQUENCE [LARGE SCALE GENOMIC DNA]</scope>
    <source>
        <strain evidence="2">BRFM137</strain>
    </source>
</reference>
<sequence length="202" mass="23249">MQATPILDFTLTEYTTWQPQGRTIQLFRDKIYPTQHQLVHKFHLSNPQFLPPPPLGYLPKHNYHHQLSLSHLPRSHLKANIAKAHHLFKKKTQKKPKTQCRSLKGQDHRSSGPVQKLLSGLQHFQEVIGKKKNNPQDTEIKGKNQEGQTNQKVEDPEVKNQADQVDRVDPTNQEGEAEEEEEAEEGQTQEQANPTLRNLKKA</sequence>
<organism evidence="2 3">
    <name type="scientific">Pycnoporus cinnabarinus</name>
    <name type="common">Cinnabar-red polypore</name>
    <name type="synonym">Trametes cinnabarina</name>
    <dbReference type="NCBI Taxonomy" id="5643"/>
    <lineage>
        <taxon>Eukaryota</taxon>
        <taxon>Fungi</taxon>
        <taxon>Dikarya</taxon>
        <taxon>Basidiomycota</taxon>
        <taxon>Agaricomycotina</taxon>
        <taxon>Agaricomycetes</taxon>
        <taxon>Polyporales</taxon>
        <taxon>Polyporaceae</taxon>
        <taxon>Trametes</taxon>
    </lineage>
</organism>
<keyword evidence="3" id="KW-1185">Reference proteome</keyword>
<feature type="compositionally biased region" description="Acidic residues" evidence="1">
    <location>
        <begin position="175"/>
        <end position="187"/>
    </location>
</feature>
<evidence type="ECO:0000256" key="1">
    <source>
        <dbReference type="SAM" id="MobiDB-lite"/>
    </source>
</evidence>
<feature type="region of interest" description="Disordered" evidence="1">
    <location>
        <begin position="89"/>
        <end position="114"/>
    </location>
</feature>
<gene>
    <name evidence="2" type="ORF">BN946_scf184943.g58</name>
</gene>
<protein>
    <submittedName>
        <fullName evidence="2">Uncharacterized protein</fullName>
    </submittedName>
</protein>
<feature type="region of interest" description="Disordered" evidence="1">
    <location>
        <begin position="128"/>
        <end position="202"/>
    </location>
</feature>
<feature type="compositionally biased region" description="Basic and acidic residues" evidence="1">
    <location>
        <begin position="152"/>
        <end position="169"/>
    </location>
</feature>
<evidence type="ECO:0000313" key="3">
    <source>
        <dbReference type="Proteomes" id="UP000029665"/>
    </source>
</evidence>
<name>A0A060SHW0_PYCCI</name>
<dbReference type="HOGENOM" id="CLU_1355258_0_0_1"/>
<accession>A0A060SHW0</accession>
<feature type="compositionally biased region" description="Basic residues" evidence="1">
    <location>
        <begin position="89"/>
        <end position="98"/>
    </location>
</feature>
<proteinExistence type="predicted"/>